<name>A0A916QY39_9RHOB</name>
<dbReference type="InterPro" id="IPR036844">
    <property type="entry name" value="Hint_dom_sf"/>
</dbReference>
<keyword evidence="3" id="KW-1185">Reference proteome</keyword>
<dbReference type="EMBL" id="BMKA01000003">
    <property type="protein sequence ID" value="GGA22756.1"/>
    <property type="molecule type" value="Genomic_DNA"/>
</dbReference>
<reference evidence="2" key="1">
    <citation type="journal article" date="2014" name="Int. J. Syst. Evol. Microbiol.">
        <title>Complete genome sequence of Corynebacterium casei LMG S-19264T (=DSM 44701T), isolated from a smear-ripened cheese.</title>
        <authorList>
            <consortium name="US DOE Joint Genome Institute (JGI-PGF)"/>
            <person name="Walter F."/>
            <person name="Albersmeier A."/>
            <person name="Kalinowski J."/>
            <person name="Ruckert C."/>
        </authorList>
    </citation>
    <scope>NUCLEOTIDE SEQUENCE</scope>
    <source>
        <strain evidence="2">CGMCC 1.15880</strain>
    </source>
</reference>
<gene>
    <name evidence="2" type="ORF">GCM10011498_24420</name>
</gene>
<protein>
    <recommendedName>
        <fullName evidence="1">Hedgehog/Intein (Hint) domain-containing protein</fullName>
    </recommendedName>
</protein>
<evidence type="ECO:0000313" key="3">
    <source>
        <dbReference type="Proteomes" id="UP000628017"/>
    </source>
</evidence>
<dbReference type="RefSeq" id="WP_188675634.1">
    <property type="nucleotide sequence ID" value="NZ_BMKA01000003.1"/>
</dbReference>
<evidence type="ECO:0000259" key="1">
    <source>
        <dbReference type="Pfam" id="PF13403"/>
    </source>
</evidence>
<dbReference type="Proteomes" id="UP000628017">
    <property type="component" value="Unassembled WGS sequence"/>
</dbReference>
<reference evidence="2" key="2">
    <citation type="submission" date="2020-09" db="EMBL/GenBank/DDBJ databases">
        <authorList>
            <person name="Sun Q."/>
            <person name="Zhou Y."/>
        </authorList>
    </citation>
    <scope>NUCLEOTIDE SEQUENCE</scope>
    <source>
        <strain evidence="2">CGMCC 1.15880</strain>
    </source>
</reference>
<dbReference type="InterPro" id="IPR028992">
    <property type="entry name" value="Hedgehog/Intein_dom"/>
</dbReference>
<organism evidence="2 3">
    <name type="scientific">Neptunicoccus cionae</name>
    <dbReference type="NCBI Taxonomy" id="2035344"/>
    <lineage>
        <taxon>Bacteria</taxon>
        <taxon>Pseudomonadati</taxon>
        <taxon>Pseudomonadota</taxon>
        <taxon>Alphaproteobacteria</taxon>
        <taxon>Rhodobacterales</taxon>
        <taxon>Paracoccaceae</taxon>
        <taxon>Neptunicoccus</taxon>
    </lineage>
</organism>
<dbReference type="AlphaFoldDB" id="A0A916QY39"/>
<evidence type="ECO:0000313" key="2">
    <source>
        <dbReference type="EMBL" id="GGA22756.1"/>
    </source>
</evidence>
<sequence>MNITFYETLGRPGADPDCTILSTGTAELAVAQDTLLNAVAPQARCQIDGVDYQICGPDADSVWMGTINPDRRDQRSVEFAELRREDGQRSPPRIVLIKGHVARGEAICELSPSNETAAFDADGMVCFTQGCRILTAFGDLPVEHLRVGDLVHTVDHGLQPIRWIGARAVSRSRIDMAGHLCPVIIRRDSFGPGLPSNDIRVSQKHRILLETPEITQAFGEGGIFAPASVLAGEGTVLLDPAPKDTRYIHLLFDEHQVIFADGIPTESFYPCTNGLMSLTPQDRTEIFSIMPDLAEHPLRYGPCARPLLPSQLKQILAA</sequence>
<feature type="domain" description="Hedgehog/Intein (Hint)" evidence="1">
    <location>
        <begin position="125"/>
        <end position="271"/>
    </location>
</feature>
<dbReference type="SUPFAM" id="SSF51294">
    <property type="entry name" value="Hedgehog/intein (Hint) domain"/>
    <property type="match status" value="1"/>
</dbReference>
<accession>A0A916QY39</accession>
<comment type="caution">
    <text evidence="2">The sequence shown here is derived from an EMBL/GenBank/DDBJ whole genome shotgun (WGS) entry which is preliminary data.</text>
</comment>
<dbReference type="Pfam" id="PF13403">
    <property type="entry name" value="Hint_2"/>
    <property type="match status" value="1"/>
</dbReference>
<proteinExistence type="predicted"/>